<organism evidence="1 2">
    <name type="scientific">Paenibacillus cisolokensis</name>
    <dbReference type="NCBI Taxonomy" id="1658519"/>
    <lineage>
        <taxon>Bacteria</taxon>
        <taxon>Bacillati</taxon>
        <taxon>Bacillota</taxon>
        <taxon>Bacilli</taxon>
        <taxon>Bacillales</taxon>
        <taxon>Paenibacillaceae</taxon>
        <taxon>Paenibacillus</taxon>
    </lineage>
</organism>
<evidence type="ECO:0000313" key="2">
    <source>
        <dbReference type="Proteomes" id="UP000680304"/>
    </source>
</evidence>
<proteinExistence type="predicted"/>
<keyword evidence="2" id="KW-1185">Reference proteome</keyword>
<accession>A0ABQ4N0Y0</accession>
<dbReference type="Gene3D" id="3.20.20.80">
    <property type="entry name" value="Glycosidases"/>
    <property type="match status" value="1"/>
</dbReference>
<reference evidence="1 2" key="1">
    <citation type="submission" date="2021-04" db="EMBL/GenBank/DDBJ databases">
        <title>Draft genome sequence of Paenibacillus cisolokensis, LC2-13A.</title>
        <authorList>
            <person name="Uke A."/>
            <person name="Chhe C."/>
            <person name="Baramee S."/>
            <person name="Kosugi A."/>
        </authorList>
    </citation>
    <scope>NUCLEOTIDE SEQUENCE [LARGE SCALE GENOMIC DNA]</scope>
    <source>
        <strain evidence="1 2">LC2-13A</strain>
    </source>
</reference>
<dbReference type="SUPFAM" id="SSF51445">
    <property type="entry name" value="(Trans)glycosidases"/>
    <property type="match status" value="1"/>
</dbReference>
<protein>
    <submittedName>
        <fullName evidence="1">Uncharacterized protein</fullName>
    </submittedName>
</protein>
<name>A0ABQ4N0Y0_9BACL</name>
<dbReference type="RefSeq" id="WP_244863155.1">
    <property type="nucleotide sequence ID" value="NZ_BOVJ01000010.1"/>
</dbReference>
<dbReference type="InterPro" id="IPR017853">
    <property type="entry name" value="GH"/>
</dbReference>
<gene>
    <name evidence="1" type="ORF">PACILC2_03920</name>
</gene>
<dbReference type="Proteomes" id="UP000680304">
    <property type="component" value="Unassembled WGS sequence"/>
</dbReference>
<evidence type="ECO:0000313" key="1">
    <source>
        <dbReference type="EMBL" id="GIQ61824.1"/>
    </source>
</evidence>
<dbReference type="EMBL" id="BOVJ01000010">
    <property type="protein sequence ID" value="GIQ61824.1"/>
    <property type="molecule type" value="Genomic_DNA"/>
</dbReference>
<sequence>MRRYEGLTTTLLDNPRMFGFCYTQLYDIEQEVNGLYTYDRKPKFDPAVIRAINTRKAAIEEE</sequence>
<comment type="caution">
    <text evidence="1">The sequence shown here is derived from an EMBL/GenBank/DDBJ whole genome shotgun (WGS) entry which is preliminary data.</text>
</comment>